<gene>
    <name evidence="1" type="ORF">DLM_2684</name>
</gene>
<proteinExistence type="predicted"/>
<name>A0A3G9GFP3_9NEIS</name>
<protein>
    <submittedName>
        <fullName evidence="1">Phage capsid and scaffold</fullName>
    </submittedName>
</protein>
<dbReference type="RefSeq" id="WP_089084511.1">
    <property type="nucleotide sequence ID" value="NZ_AP018823.1"/>
</dbReference>
<dbReference type="OrthoDB" id="2081253at2"/>
<dbReference type="EMBL" id="AP018823">
    <property type="protein sequence ID" value="BBF86285.1"/>
    <property type="molecule type" value="Genomic_DNA"/>
</dbReference>
<evidence type="ECO:0000313" key="2">
    <source>
        <dbReference type="Proteomes" id="UP000198290"/>
    </source>
</evidence>
<reference evidence="2" key="1">
    <citation type="journal article" date="2017" name="Biotechnol. Biofuels">
        <title>Evaluation of environmental bacterial communities as a factor affecting the growth of duckweed Lemna minor.</title>
        <authorList>
            <person name="Ishizawa H."/>
            <person name="Kuroda M."/>
            <person name="Morikawa M."/>
            <person name="Ike M."/>
        </authorList>
    </citation>
    <scope>NUCLEOTIDE SEQUENCE [LARGE SCALE GENOMIC DNA]</scope>
    <source>
        <strain evidence="2">H3</strain>
    </source>
</reference>
<dbReference type="AlphaFoldDB" id="A0A3G9GFP3"/>
<reference evidence="2" key="3">
    <citation type="journal article" date="2017" name="Plant Physiol. Biochem.">
        <title>Differential oxidative and antioxidative response of duckweed Lemna minor toward plant growth promoting/inhibiting bacteria.</title>
        <authorList>
            <person name="Ishizawa H."/>
            <person name="Kuroda M."/>
            <person name="Morikawa M."/>
            <person name="Ike M."/>
        </authorList>
    </citation>
    <scope>NUCLEOTIDE SEQUENCE [LARGE SCALE GENOMIC DNA]</scope>
    <source>
        <strain evidence="2">H3</strain>
    </source>
</reference>
<accession>A0A3G9GFP3</accession>
<organism evidence="1 2">
    <name type="scientific">Aquitalea magnusonii</name>
    <dbReference type="NCBI Taxonomy" id="332411"/>
    <lineage>
        <taxon>Bacteria</taxon>
        <taxon>Pseudomonadati</taxon>
        <taxon>Pseudomonadota</taxon>
        <taxon>Betaproteobacteria</taxon>
        <taxon>Neisseriales</taxon>
        <taxon>Chromobacteriaceae</taxon>
        <taxon>Aquitalea</taxon>
    </lineage>
</organism>
<evidence type="ECO:0000313" key="1">
    <source>
        <dbReference type="EMBL" id="BBF86285.1"/>
    </source>
</evidence>
<dbReference type="KEGG" id="amah:DLM_2684"/>
<dbReference type="NCBIfam" id="TIGR01635">
    <property type="entry name" value="tail_comp_S"/>
    <property type="match status" value="1"/>
</dbReference>
<keyword evidence="2" id="KW-1185">Reference proteome</keyword>
<reference evidence="1 2" key="2">
    <citation type="journal article" date="2017" name="Genome Announc.">
        <title>Draft genome sequence of Aquitalea magnusonii strain H3, a plant growth-promoting bacterium of duckweed Lemna minor.</title>
        <authorList>
            <person name="Ishizawa H."/>
            <person name="Kuroda M."/>
            <person name="Ike M."/>
        </authorList>
    </citation>
    <scope>NUCLEOTIDE SEQUENCE [LARGE SCALE GENOMIC DNA]</scope>
    <source>
        <strain evidence="1 2">H3</strain>
    </source>
</reference>
<dbReference type="InterPro" id="IPR006522">
    <property type="entry name" value="Phage_virion_morphogenesis"/>
</dbReference>
<dbReference type="Proteomes" id="UP000198290">
    <property type="component" value="Chromosome"/>
</dbReference>
<sequence>MIDIKIDCSGVMQTLERLEQAVTHRAPVMRAIAGIMADAVEENFAQEGRPKWQGLKPNPRRAGGKILQATGRLASSIVPASDNDNAVVGTNVKYAAIHQFGGQTRPHEIRPRNKKALAFGGRVVKKVNHPGSNIPARPFLLLTDQDVDEIEATMNDYLRGVVGD</sequence>
<dbReference type="Pfam" id="PF05069">
    <property type="entry name" value="Phage_tail_S"/>
    <property type="match status" value="1"/>
</dbReference>